<evidence type="ECO:0000313" key="1">
    <source>
        <dbReference type="EMBL" id="KAK0500995.1"/>
    </source>
</evidence>
<protein>
    <submittedName>
        <fullName evidence="1">Uncharacterized protein</fullName>
    </submittedName>
</protein>
<gene>
    <name evidence="1" type="ORF">EDD18DRAFT_1101959</name>
</gene>
<name>A0AA39QDT5_9AGAR</name>
<accession>A0AA39QDT5</accession>
<proteinExistence type="predicted"/>
<sequence length="354" mass="40102">MFNTATPANVPFGRQYTSLPINPAPSGSAVMYSGSYQASWNETNFGTVQKEMEYGSIENYGDGPNAVGLNAKWNVGHFSGFQSRCGRLTPRIMLLNYVTVLEILFSDAVLPNTSDELFDLCSLSVAEQGHPECQMVQTLHLRIKMKLPTLNRVMIESRSYVRKASSESFFDTPRLLFLTATQAYQRCGRRRSILEVWIKCEGLSLEVSLLEAQDGEIEERGEDLLHVQQVANLWAKESEIAKRGRAGSYWTLMMACAVWIQRRDKKNAAPWNTDNTEHELQQNRVSLCDKEDRRETLRGSKSSYSLQPREVNKTTCQLRWSGTFNPVRFHDIRNPYVASLSWADMDGVVIGGYS</sequence>
<dbReference type="Proteomes" id="UP001175228">
    <property type="component" value="Unassembled WGS sequence"/>
</dbReference>
<reference evidence="1" key="1">
    <citation type="submission" date="2023-06" db="EMBL/GenBank/DDBJ databases">
        <authorList>
            <consortium name="Lawrence Berkeley National Laboratory"/>
            <person name="Ahrendt S."/>
            <person name="Sahu N."/>
            <person name="Indic B."/>
            <person name="Wong-Bajracharya J."/>
            <person name="Merenyi Z."/>
            <person name="Ke H.-M."/>
            <person name="Monk M."/>
            <person name="Kocsube S."/>
            <person name="Drula E."/>
            <person name="Lipzen A."/>
            <person name="Balint B."/>
            <person name="Henrissat B."/>
            <person name="Andreopoulos B."/>
            <person name="Martin F.M."/>
            <person name="Harder C.B."/>
            <person name="Rigling D."/>
            <person name="Ford K.L."/>
            <person name="Foster G.D."/>
            <person name="Pangilinan J."/>
            <person name="Papanicolaou A."/>
            <person name="Barry K."/>
            <person name="LaButti K."/>
            <person name="Viragh M."/>
            <person name="Koriabine M."/>
            <person name="Yan M."/>
            <person name="Riley R."/>
            <person name="Champramary S."/>
            <person name="Plett K.L."/>
            <person name="Tsai I.J."/>
            <person name="Slot J."/>
            <person name="Sipos G."/>
            <person name="Plett J."/>
            <person name="Nagy L.G."/>
            <person name="Grigoriev I.V."/>
        </authorList>
    </citation>
    <scope>NUCLEOTIDE SEQUENCE</scope>
    <source>
        <strain evidence="1">HWK02</strain>
    </source>
</reference>
<dbReference type="EMBL" id="JAUEPU010000007">
    <property type="protein sequence ID" value="KAK0500995.1"/>
    <property type="molecule type" value="Genomic_DNA"/>
</dbReference>
<comment type="caution">
    <text evidence="1">The sequence shown here is derived from an EMBL/GenBank/DDBJ whole genome shotgun (WGS) entry which is preliminary data.</text>
</comment>
<evidence type="ECO:0000313" key="2">
    <source>
        <dbReference type="Proteomes" id="UP001175228"/>
    </source>
</evidence>
<keyword evidence="2" id="KW-1185">Reference proteome</keyword>
<dbReference type="AlphaFoldDB" id="A0AA39QDT5"/>
<organism evidence="1 2">
    <name type="scientific">Armillaria luteobubalina</name>
    <dbReference type="NCBI Taxonomy" id="153913"/>
    <lineage>
        <taxon>Eukaryota</taxon>
        <taxon>Fungi</taxon>
        <taxon>Dikarya</taxon>
        <taxon>Basidiomycota</taxon>
        <taxon>Agaricomycotina</taxon>
        <taxon>Agaricomycetes</taxon>
        <taxon>Agaricomycetidae</taxon>
        <taxon>Agaricales</taxon>
        <taxon>Marasmiineae</taxon>
        <taxon>Physalacriaceae</taxon>
        <taxon>Armillaria</taxon>
    </lineage>
</organism>